<feature type="domain" description="PhoD-like phosphatase metallophosphatase" evidence="1">
    <location>
        <begin position="126"/>
        <end position="442"/>
    </location>
</feature>
<name>A0A9Y2JQX0_9PSEU</name>
<dbReference type="Gene3D" id="3.60.21.70">
    <property type="entry name" value="PhoD-like phosphatase"/>
    <property type="match status" value="1"/>
</dbReference>
<dbReference type="Pfam" id="PF25077">
    <property type="entry name" value="DUF7800"/>
    <property type="match status" value="1"/>
</dbReference>
<dbReference type="Proteomes" id="UP001239397">
    <property type="component" value="Chromosome"/>
</dbReference>
<dbReference type="EMBL" id="CP127295">
    <property type="protein sequence ID" value="WIY01339.1"/>
    <property type="molecule type" value="Genomic_DNA"/>
</dbReference>
<evidence type="ECO:0000313" key="4">
    <source>
        <dbReference type="Proteomes" id="UP001239397"/>
    </source>
</evidence>
<accession>A0A9Y2JQX0</accession>
<dbReference type="InterPro" id="IPR029052">
    <property type="entry name" value="Metallo-depent_PP-like"/>
</dbReference>
<protein>
    <submittedName>
        <fullName evidence="3">Alkaline phosphatase D family protein</fullName>
        <ecNumber evidence="3">3.1.3.1</ecNumber>
    </submittedName>
</protein>
<dbReference type="CDD" id="cd07389">
    <property type="entry name" value="MPP_PhoD"/>
    <property type="match status" value="1"/>
</dbReference>
<organism evidence="3 4">
    <name type="scientific">Amycolatopsis mongoliensis</name>
    <dbReference type="NCBI Taxonomy" id="715475"/>
    <lineage>
        <taxon>Bacteria</taxon>
        <taxon>Bacillati</taxon>
        <taxon>Actinomycetota</taxon>
        <taxon>Actinomycetes</taxon>
        <taxon>Pseudonocardiales</taxon>
        <taxon>Pseudonocardiaceae</taxon>
        <taxon>Amycolatopsis</taxon>
    </lineage>
</organism>
<feature type="domain" description="DUF7800" evidence="2">
    <location>
        <begin position="1"/>
        <end position="85"/>
    </location>
</feature>
<dbReference type="SUPFAM" id="SSF56300">
    <property type="entry name" value="Metallo-dependent phosphatases"/>
    <property type="match status" value="1"/>
</dbReference>
<evidence type="ECO:0000259" key="1">
    <source>
        <dbReference type="Pfam" id="PF09423"/>
    </source>
</evidence>
<dbReference type="InterPro" id="IPR018946">
    <property type="entry name" value="PhoD-like_MPP"/>
</dbReference>
<keyword evidence="4" id="KW-1185">Reference proteome</keyword>
<dbReference type="Pfam" id="PF09423">
    <property type="entry name" value="PhoD"/>
    <property type="match status" value="1"/>
</dbReference>
<sequence length="520" mass="58201">MTELLLGPLLRHVDATSATIWVETGGPCEVLVGEAKARTFEVSGHHYALVVLTGLEPGRSRPYEVRLDGELVWPEPDSDLPPSRIRTLTPGDPRFRLVFGSCRKPREQDALGPDALAAYAHRMARLDEAEWPESLLLLGDQVYADETTDATQDWLASRRDTSQPPGTEVADFEEYCHLYFEAWCEPAVRWLLSTVPTSMIFDDHDVRDDWNTSQAWREQMTQTPWWPERIRGALVSYWVYQHLGNLGPRELAEDDVYQRVSTSGTDNAELLREFADQADREADGAKGTRWSYRRDFGPVRLLVIDSRAGRILGGGERSMVGEAEFRWIEEQATGEFDHLLIGTSLPWLMPTALAAAQSVNERLCTRPGLVGRVSEWFRQFADLEHWPAFRESFDRLTRLIARVADAGPASVNVLSGDVHHAYAARADLPGAPVHQLTCSPVHNTVPWYMNRLFRAGWARGLTRLSEGLARRVGVPPAPLTWSCVSGPHFGNAVMTFDVDGRTATATLLQPERDGAPIPLT</sequence>
<keyword evidence="3" id="KW-0378">Hydrolase</keyword>
<dbReference type="PANTHER" id="PTHR37031">
    <property type="entry name" value="METALLOPHOSPHATASE BINDING DOMAIN PROTEIN"/>
    <property type="match status" value="1"/>
</dbReference>
<dbReference type="RefSeq" id="WP_285997789.1">
    <property type="nucleotide sequence ID" value="NZ_CP127295.1"/>
</dbReference>
<dbReference type="InterPro" id="IPR038607">
    <property type="entry name" value="PhoD-like_sf"/>
</dbReference>
<evidence type="ECO:0000259" key="2">
    <source>
        <dbReference type="Pfam" id="PF25077"/>
    </source>
</evidence>
<dbReference type="EC" id="3.1.3.1" evidence="3"/>
<dbReference type="GO" id="GO:0004035">
    <property type="term" value="F:alkaline phosphatase activity"/>
    <property type="evidence" value="ECO:0007669"/>
    <property type="project" value="UniProtKB-EC"/>
</dbReference>
<dbReference type="KEGG" id="amog:QRX60_46160"/>
<dbReference type="PANTHER" id="PTHR37031:SF2">
    <property type="entry name" value="PHOD-LIKE PHOSPHATASE METALLOPHOSPHATASE DOMAIN-CONTAINING PROTEIN"/>
    <property type="match status" value="1"/>
</dbReference>
<proteinExistence type="predicted"/>
<evidence type="ECO:0000313" key="3">
    <source>
        <dbReference type="EMBL" id="WIY01339.1"/>
    </source>
</evidence>
<gene>
    <name evidence="3" type="ORF">QRX60_46160</name>
</gene>
<dbReference type="AlphaFoldDB" id="A0A9Y2JQX0"/>
<reference evidence="3 4" key="1">
    <citation type="submission" date="2023-06" db="EMBL/GenBank/DDBJ databases">
        <authorList>
            <person name="Oyuntsetseg B."/>
            <person name="Kim S.B."/>
        </authorList>
    </citation>
    <scope>NUCLEOTIDE SEQUENCE [LARGE SCALE GENOMIC DNA]</scope>
    <source>
        <strain evidence="3 4">4-36</strain>
    </source>
</reference>
<dbReference type="InterPro" id="IPR056702">
    <property type="entry name" value="DUF7800"/>
</dbReference>